<feature type="domain" description="Solute-binding protein family 3/N-terminal" evidence="2">
    <location>
        <begin position="43"/>
        <end position="135"/>
    </location>
</feature>
<evidence type="ECO:0000259" key="2">
    <source>
        <dbReference type="Pfam" id="PF00497"/>
    </source>
</evidence>
<protein>
    <submittedName>
        <fullName evidence="3">Amino acid ABC transporter substrate-binding protein</fullName>
    </submittedName>
</protein>
<feature type="chain" id="PRO_5039262057" evidence="1">
    <location>
        <begin position="23"/>
        <end position="153"/>
    </location>
</feature>
<keyword evidence="1" id="KW-0732">Signal</keyword>
<reference evidence="3 4" key="1">
    <citation type="journal article" date="2020" name="Biotechnol. Biofuels">
        <title>New insights from the biogas microbiome by comprehensive genome-resolved metagenomics of nearly 1600 species originating from multiple anaerobic digesters.</title>
        <authorList>
            <person name="Campanaro S."/>
            <person name="Treu L."/>
            <person name="Rodriguez-R L.M."/>
            <person name="Kovalovszki A."/>
            <person name="Ziels R.M."/>
            <person name="Maus I."/>
            <person name="Zhu X."/>
            <person name="Kougias P.G."/>
            <person name="Basile A."/>
            <person name="Luo G."/>
            <person name="Schluter A."/>
            <person name="Konstantinidis K.T."/>
            <person name="Angelidaki I."/>
        </authorList>
    </citation>
    <scope>NUCLEOTIDE SEQUENCE [LARGE SCALE GENOMIC DNA]</scope>
    <source>
        <strain evidence="3">AS23ysBPME_344</strain>
    </source>
</reference>
<comment type="caution">
    <text evidence="3">The sequence shown here is derived from an EMBL/GenBank/DDBJ whole genome shotgun (WGS) entry which is preliminary data.</text>
</comment>
<dbReference type="PROSITE" id="PS51257">
    <property type="entry name" value="PROKAR_LIPOPROTEIN"/>
    <property type="match status" value="1"/>
</dbReference>
<dbReference type="SUPFAM" id="SSF53850">
    <property type="entry name" value="Periplasmic binding protein-like II"/>
    <property type="match status" value="1"/>
</dbReference>
<feature type="signal peptide" evidence="1">
    <location>
        <begin position="1"/>
        <end position="22"/>
    </location>
</feature>
<dbReference type="AlphaFoldDB" id="A0A7X8MVW9"/>
<evidence type="ECO:0000256" key="1">
    <source>
        <dbReference type="SAM" id="SignalP"/>
    </source>
</evidence>
<dbReference type="Proteomes" id="UP000568696">
    <property type="component" value="Unassembled WGS sequence"/>
</dbReference>
<dbReference type="Pfam" id="PF00497">
    <property type="entry name" value="SBP_bac_3"/>
    <property type="match status" value="1"/>
</dbReference>
<accession>A0A7X8MVW9</accession>
<gene>
    <name evidence="3" type="ORF">GX356_07000</name>
</gene>
<name>A0A7X8MVW9_9CORY</name>
<dbReference type="InterPro" id="IPR001638">
    <property type="entry name" value="Solute-binding_3/MltF_N"/>
</dbReference>
<evidence type="ECO:0000313" key="4">
    <source>
        <dbReference type="Proteomes" id="UP000568696"/>
    </source>
</evidence>
<dbReference type="Gene3D" id="3.40.190.10">
    <property type="entry name" value="Periplasmic binding protein-like II"/>
    <property type="match status" value="1"/>
</dbReference>
<evidence type="ECO:0000313" key="3">
    <source>
        <dbReference type="EMBL" id="NLP39447.1"/>
    </source>
</evidence>
<organism evidence="3 4">
    <name type="scientific">Corynebacterium pollutisoli</name>
    <dbReference type="NCBI Taxonomy" id="1610489"/>
    <lineage>
        <taxon>Bacteria</taxon>
        <taxon>Bacillati</taxon>
        <taxon>Actinomycetota</taxon>
        <taxon>Actinomycetes</taxon>
        <taxon>Mycobacteriales</taxon>
        <taxon>Corynebacteriaceae</taxon>
        <taxon>Corynebacterium</taxon>
    </lineage>
</organism>
<sequence length="153" mass="16031">MGGAPVRRWTLTLLAASGLALGACGAIPADTEGTLDRATGGTLVVGVSEHHPWTAIGGDGEITGTEADLITSFAESIDARLEWHTGPESVLADMTKEGELDVVIGGLTADAPWSDKMALTRPYSGDQVMGLRMGENELLVALERHLAREHGEI</sequence>
<dbReference type="EMBL" id="JAAYSN010000186">
    <property type="protein sequence ID" value="NLP39447.1"/>
    <property type="molecule type" value="Genomic_DNA"/>
</dbReference>
<proteinExistence type="predicted"/>